<evidence type="ECO:0000313" key="1">
    <source>
        <dbReference type="EMBL" id="KAJ8737865.1"/>
    </source>
</evidence>
<reference evidence="1" key="1">
    <citation type="submission" date="2023-03" db="EMBL/GenBank/DDBJ databases">
        <title>Chromosome-level genomes of two armyworms, Mythimna separata and Mythimna loreyi, provide insights into the biosynthesis and reception of sex pheromones.</title>
        <authorList>
            <person name="Zhao H."/>
        </authorList>
    </citation>
    <scope>NUCLEOTIDE SEQUENCE</scope>
    <source>
        <strain evidence="1">BeijingLab</strain>
    </source>
</reference>
<comment type="caution">
    <text evidence="1">The sequence shown here is derived from an EMBL/GenBank/DDBJ whole genome shotgun (WGS) entry which is preliminary data.</text>
</comment>
<organism evidence="1 2">
    <name type="scientific">Mythimna loreyi</name>
    <dbReference type="NCBI Taxonomy" id="667449"/>
    <lineage>
        <taxon>Eukaryota</taxon>
        <taxon>Metazoa</taxon>
        <taxon>Ecdysozoa</taxon>
        <taxon>Arthropoda</taxon>
        <taxon>Hexapoda</taxon>
        <taxon>Insecta</taxon>
        <taxon>Pterygota</taxon>
        <taxon>Neoptera</taxon>
        <taxon>Endopterygota</taxon>
        <taxon>Lepidoptera</taxon>
        <taxon>Glossata</taxon>
        <taxon>Ditrysia</taxon>
        <taxon>Noctuoidea</taxon>
        <taxon>Noctuidae</taxon>
        <taxon>Noctuinae</taxon>
        <taxon>Hadenini</taxon>
        <taxon>Mythimna</taxon>
    </lineage>
</organism>
<sequence length="106" mass="12032">MLIQYVGMFMTGFHTGVMLAIAGLDIYDHFLDSRPTAGSICISSLVNVYSTILCVIIIIIFGYIFFLSSLAGLDHIYGPKPSKCSVWYVMLRMCYDRELIRFNLFV</sequence>
<proteinExistence type="predicted"/>
<gene>
    <name evidence="1" type="ORF">PYW08_000460</name>
</gene>
<dbReference type="Proteomes" id="UP001231649">
    <property type="component" value="Chromosome 1"/>
</dbReference>
<accession>A0ACC2RCI0</accession>
<evidence type="ECO:0000313" key="2">
    <source>
        <dbReference type="Proteomes" id="UP001231649"/>
    </source>
</evidence>
<protein>
    <submittedName>
        <fullName evidence="1">Uncharacterized protein</fullName>
    </submittedName>
</protein>
<keyword evidence="2" id="KW-1185">Reference proteome</keyword>
<name>A0ACC2RCI0_9NEOP</name>
<dbReference type="EMBL" id="CM056777">
    <property type="protein sequence ID" value="KAJ8737865.1"/>
    <property type="molecule type" value="Genomic_DNA"/>
</dbReference>